<name>A0AAD9TEM5_9ROSI</name>
<organism evidence="2 3">
    <name type="scientific">Dipteronia dyeriana</name>
    <dbReference type="NCBI Taxonomy" id="168575"/>
    <lineage>
        <taxon>Eukaryota</taxon>
        <taxon>Viridiplantae</taxon>
        <taxon>Streptophyta</taxon>
        <taxon>Embryophyta</taxon>
        <taxon>Tracheophyta</taxon>
        <taxon>Spermatophyta</taxon>
        <taxon>Magnoliopsida</taxon>
        <taxon>eudicotyledons</taxon>
        <taxon>Gunneridae</taxon>
        <taxon>Pentapetalae</taxon>
        <taxon>rosids</taxon>
        <taxon>malvids</taxon>
        <taxon>Sapindales</taxon>
        <taxon>Sapindaceae</taxon>
        <taxon>Hippocastanoideae</taxon>
        <taxon>Acereae</taxon>
        <taxon>Dipteronia</taxon>
    </lineage>
</organism>
<accession>A0AAD9TEM5</accession>
<keyword evidence="3" id="KW-1185">Reference proteome</keyword>
<feature type="region of interest" description="Disordered" evidence="1">
    <location>
        <begin position="22"/>
        <end position="88"/>
    </location>
</feature>
<protein>
    <submittedName>
        <fullName evidence="2">Uncharacterized protein</fullName>
    </submittedName>
</protein>
<sequence>MCLKIKSARPAPQGSFLKTWRITNGSNDRDRRKKWHDHQQFSTSFHDHHQQQQHASSFTNAAHIAATASSASSYDNATSTTEEEENYDDGIDDHHQLQLWAAIERLPTFTRLRTSLVDHKILIDRKREEAVGKTMIDVTKLRALERRVLVEKLVTKIDIE</sequence>
<dbReference type="EMBL" id="JANJYI010000009">
    <property type="protein sequence ID" value="KAK2634556.1"/>
    <property type="molecule type" value="Genomic_DNA"/>
</dbReference>
<feature type="compositionally biased region" description="Low complexity" evidence="1">
    <location>
        <begin position="52"/>
        <end position="80"/>
    </location>
</feature>
<proteinExistence type="predicted"/>
<dbReference type="AlphaFoldDB" id="A0AAD9TEM5"/>
<evidence type="ECO:0000313" key="3">
    <source>
        <dbReference type="Proteomes" id="UP001280121"/>
    </source>
</evidence>
<gene>
    <name evidence="2" type="ORF">Ddye_029348</name>
</gene>
<evidence type="ECO:0000313" key="2">
    <source>
        <dbReference type="EMBL" id="KAK2634556.1"/>
    </source>
</evidence>
<comment type="caution">
    <text evidence="2">The sequence shown here is derived from an EMBL/GenBank/DDBJ whole genome shotgun (WGS) entry which is preliminary data.</text>
</comment>
<reference evidence="2" key="1">
    <citation type="journal article" date="2023" name="Plant J.">
        <title>Genome sequences and population genomics provide insights into the demographic history, inbreeding, and mutation load of two 'living fossil' tree species of Dipteronia.</title>
        <authorList>
            <person name="Feng Y."/>
            <person name="Comes H.P."/>
            <person name="Chen J."/>
            <person name="Zhu S."/>
            <person name="Lu R."/>
            <person name="Zhang X."/>
            <person name="Li P."/>
            <person name="Qiu J."/>
            <person name="Olsen K.M."/>
            <person name="Qiu Y."/>
        </authorList>
    </citation>
    <scope>NUCLEOTIDE SEQUENCE</scope>
    <source>
        <strain evidence="2">KIB01</strain>
    </source>
</reference>
<dbReference type="Proteomes" id="UP001280121">
    <property type="component" value="Unassembled WGS sequence"/>
</dbReference>
<evidence type="ECO:0000256" key="1">
    <source>
        <dbReference type="SAM" id="MobiDB-lite"/>
    </source>
</evidence>